<gene>
    <name evidence="1" type="ORF">MGWOODY_Tha1473</name>
</gene>
<protein>
    <submittedName>
        <fullName evidence="1">Uncharacterized protein</fullName>
    </submittedName>
</protein>
<reference evidence="1" key="1">
    <citation type="submission" date="2015-10" db="EMBL/GenBank/DDBJ databases">
        <authorList>
            <person name="Gilbert D.G."/>
        </authorList>
    </citation>
    <scope>NUCLEOTIDE SEQUENCE</scope>
</reference>
<sequence>MIPSITPKTATQGTAYTKRINEYPLPAAMMTHELALVNNGKMIVLSQMDDSTLIQLDLDDSGCPINAYSYQIGNSTSELHGVTASSGYAGDVWVTLQNDSQLLRLTPGAVASEAPTLQATIDVPRPGMGPHCVSEYGDDLWCSCKNPSDDTGEYYVCRVNKEDPSNYTLWTVPQSPVFVIKHPLTGEVYASIDTDSKIVRCTPSEGDYSGTNIQTPEVIDIPSTQGSTVVGMCAGPDNNIWFVLLGGSGAGTGTFGRILSDATLEFVTLGGSLGSTAGLLHLTFAPYTDGDDYRVYILSSDITKDADINQPNAVFDVTLNPQTLAITSEVSFVFPTQYSWAHRVLYSDYGLYCTQLQTSGLVHIQLDIEGSNPAINEGGSDYQQHGIGAPYDTLVYSDD</sequence>
<organism evidence="1">
    <name type="scientific">hydrothermal vent metagenome</name>
    <dbReference type="NCBI Taxonomy" id="652676"/>
    <lineage>
        <taxon>unclassified sequences</taxon>
        <taxon>metagenomes</taxon>
        <taxon>ecological metagenomes</taxon>
    </lineage>
</organism>
<accession>A0A160TDE1</accession>
<dbReference type="AlphaFoldDB" id="A0A160TDE1"/>
<dbReference type="SUPFAM" id="SSF75011">
    <property type="entry name" value="3-carboxy-cis,cis-mucoante lactonizing enzyme"/>
    <property type="match status" value="1"/>
</dbReference>
<proteinExistence type="predicted"/>
<name>A0A160TDE1_9ZZZZ</name>
<dbReference type="EMBL" id="CZQC01000037">
    <property type="protein sequence ID" value="CUS41247.1"/>
    <property type="molecule type" value="Genomic_DNA"/>
</dbReference>
<evidence type="ECO:0000313" key="1">
    <source>
        <dbReference type="EMBL" id="CUS41247.1"/>
    </source>
</evidence>